<evidence type="ECO:0000256" key="1">
    <source>
        <dbReference type="SAM" id="Coils"/>
    </source>
</evidence>
<keyword evidence="1" id="KW-0175">Coiled coil</keyword>
<evidence type="ECO:0000313" key="4">
    <source>
        <dbReference type="Proteomes" id="UP000236333"/>
    </source>
</evidence>
<feature type="coiled-coil region" evidence="1">
    <location>
        <begin position="130"/>
        <end position="189"/>
    </location>
</feature>
<keyword evidence="4" id="KW-1185">Reference proteome</keyword>
<feature type="compositionally biased region" description="Low complexity" evidence="2">
    <location>
        <begin position="248"/>
        <end position="271"/>
    </location>
</feature>
<feature type="region of interest" description="Disordered" evidence="2">
    <location>
        <begin position="322"/>
        <end position="349"/>
    </location>
</feature>
<feature type="region of interest" description="Disordered" evidence="2">
    <location>
        <begin position="454"/>
        <end position="535"/>
    </location>
</feature>
<dbReference type="Proteomes" id="UP000236333">
    <property type="component" value="Unassembled WGS sequence"/>
</dbReference>
<accession>A0A2J7ZQZ7</accession>
<feature type="compositionally biased region" description="Pro residues" evidence="2">
    <location>
        <begin position="226"/>
        <end position="239"/>
    </location>
</feature>
<dbReference type="AlphaFoldDB" id="A0A2J7ZQZ7"/>
<reference evidence="3 4" key="1">
    <citation type="journal article" date="2017" name="Mol. Biol. Evol.">
        <title>The 4-celled Tetrabaena socialis nuclear genome reveals the essential components for genetic control of cell number at the origin of multicellularity in the volvocine lineage.</title>
        <authorList>
            <person name="Featherston J."/>
            <person name="Arakaki Y."/>
            <person name="Hanschen E.R."/>
            <person name="Ferris P.J."/>
            <person name="Michod R.E."/>
            <person name="Olson B.J.S.C."/>
            <person name="Nozaki H."/>
            <person name="Durand P.M."/>
        </authorList>
    </citation>
    <scope>NUCLEOTIDE SEQUENCE [LARGE SCALE GENOMIC DNA]</scope>
    <source>
        <strain evidence="3 4">NIES-571</strain>
    </source>
</reference>
<organism evidence="3 4">
    <name type="scientific">Tetrabaena socialis</name>
    <dbReference type="NCBI Taxonomy" id="47790"/>
    <lineage>
        <taxon>Eukaryota</taxon>
        <taxon>Viridiplantae</taxon>
        <taxon>Chlorophyta</taxon>
        <taxon>core chlorophytes</taxon>
        <taxon>Chlorophyceae</taxon>
        <taxon>CS clade</taxon>
        <taxon>Chlamydomonadales</taxon>
        <taxon>Tetrabaenaceae</taxon>
        <taxon>Tetrabaena</taxon>
    </lineage>
</organism>
<gene>
    <name evidence="3" type="ORF">TSOC_011309</name>
</gene>
<feature type="compositionally biased region" description="Low complexity" evidence="2">
    <location>
        <begin position="507"/>
        <end position="518"/>
    </location>
</feature>
<dbReference type="OrthoDB" id="548608at2759"/>
<protein>
    <submittedName>
        <fullName evidence="3">Uncharacterized protein</fullName>
    </submittedName>
</protein>
<feature type="region of interest" description="Disordered" evidence="2">
    <location>
        <begin position="226"/>
        <end position="284"/>
    </location>
</feature>
<evidence type="ECO:0000256" key="2">
    <source>
        <dbReference type="SAM" id="MobiDB-lite"/>
    </source>
</evidence>
<evidence type="ECO:0000313" key="3">
    <source>
        <dbReference type="EMBL" id="PNH02695.1"/>
    </source>
</evidence>
<name>A0A2J7ZQZ7_9CHLO</name>
<sequence>MSGKPQVLADCFDMPVSDLPGGLGGAGRRRDPDAPDPSLALVLDEQYHWVPRAALLAGAALMRKLMPGLPMGQLLELVGELNKVWRDREKQRFEGVAAAHKEELRRLAATFQQRAPYEAAVAGQTVNDLKRRMRAQAAQATAMAAAAKNEQRRTEDDSKAMLHMGLSSIQDLSRQVARLVGRNKKLAAKAGKPAPQGQTISCLDRLLLPASEQSTHYTSHILAMPPPQQQQLDPAPPSPYNGGGGAQGPAAAAGARGPADVRPAAQQQQQQTWPGGQWSGSYSAGPYDSAAAAIAAHSPPPQHHLAHWQDGGGGVEAVKAAGLTQGSSGGPSTQPYGTGGGGTLLRVSVAPPAPPAAPMSVWRQRDVAVAASAAAATAAAATATPTRHASGATMPQHPMATEYGGGGGATAYGGGGGGTLLQLHHDLEGLTITPGGGGGGTTLELSAASLADWRGGPGGGSDQSLFGGGGGGGRSGSPAKVHLQMGGGGPTRALVTGGLQGGGGSPAGVQQQQQPRGTPVRVSLRFPRHDQAGGP</sequence>
<feature type="compositionally biased region" description="Gly residues" evidence="2">
    <location>
        <begin position="455"/>
        <end position="475"/>
    </location>
</feature>
<comment type="caution">
    <text evidence="3">The sequence shown here is derived from an EMBL/GenBank/DDBJ whole genome shotgun (WGS) entry which is preliminary data.</text>
</comment>
<feature type="compositionally biased region" description="Polar residues" evidence="2">
    <location>
        <begin position="324"/>
        <end position="336"/>
    </location>
</feature>
<dbReference type="EMBL" id="PGGS01000609">
    <property type="protein sequence ID" value="PNH02695.1"/>
    <property type="molecule type" value="Genomic_DNA"/>
</dbReference>
<proteinExistence type="predicted"/>